<keyword evidence="2" id="KW-1185">Reference proteome</keyword>
<sequence>MSPIFSESRTIFTRSVTMRPEESRPPIVSAFRRLHGRHDDTTARHGFCSLVRRFPFINVVPLLPSHLVLITIRRHIALVAAASAPRLRSPLTVVAIHHRRTRLQSRLGENRRNAASAGELSLLLASAAGLPSSGSP</sequence>
<dbReference type="Proteomes" id="UP000815677">
    <property type="component" value="Unassembled WGS sequence"/>
</dbReference>
<organism evidence="1 2">
    <name type="scientific">Mycena chlorophos</name>
    <name type="common">Agaric fungus</name>
    <name type="synonym">Agaricus chlorophos</name>
    <dbReference type="NCBI Taxonomy" id="658473"/>
    <lineage>
        <taxon>Eukaryota</taxon>
        <taxon>Fungi</taxon>
        <taxon>Dikarya</taxon>
        <taxon>Basidiomycota</taxon>
        <taxon>Agaricomycotina</taxon>
        <taxon>Agaricomycetes</taxon>
        <taxon>Agaricomycetidae</taxon>
        <taxon>Agaricales</taxon>
        <taxon>Marasmiineae</taxon>
        <taxon>Mycenaceae</taxon>
        <taxon>Mycena</taxon>
    </lineage>
</organism>
<accession>A0ABQ0KWB3</accession>
<dbReference type="EMBL" id="DF838540">
    <property type="protein sequence ID" value="GAT43068.1"/>
    <property type="molecule type" value="Genomic_DNA"/>
</dbReference>
<evidence type="ECO:0000313" key="1">
    <source>
        <dbReference type="EMBL" id="GAT43068.1"/>
    </source>
</evidence>
<gene>
    <name evidence="1" type="ORF">MCHLO_00761</name>
</gene>
<evidence type="ECO:0000313" key="2">
    <source>
        <dbReference type="Proteomes" id="UP000815677"/>
    </source>
</evidence>
<protein>
    <submittedName>
        <fullName evidence="1">Uncharacterized protein</fullName>
    </submittedName>
</protein>
<proteinExistence type="predicted"/>
<reference evidence="1" key="1">
    <citation type="submission" date="2014-09" db="EMBL/GenBank/DDBJ databases">
        <title>Genome sequence of the luminous mushroom Mycena chlorophos for searching fungal bioluminescence genes.</title>
        <authorList>
            <person name="Tanaka Y."/>
            <person name="Kasuga D."/>
            <person name="Oba Y."/>
            <person name="Hase S."/>
            <person name="Sato K."/>
            <person name="Oba Y."/>
            <person name="Sakakibara Y."/>
        </authorList>
    </citation>
    <scope>NUCLEOTIDE SEQUENCE</scope>
</reference>
<name>A0ABQ0KWB3_MYCCL</name>